<dbReference type="RefSeq" id="WP_217188767.1">
    <property type="nucleotide sequence ID" value="NZ_CP143717.1"/>
</dbReference>
<gene>
    <name evidence="1" type="ORF">RBJ67_14280</name>
</gene>
<protein>
    <submittedName>
        <fullName evidence="1">Uncharacterized protein</fullName>
    </submittedName>
</protein>
<dbReference type="Proteomes" id="UP001225042">
    <property type="component" value="Unassembled WGS sequence"/>
</dbReference>
<name>A0AAW8H9P7_9ENTR</name>
<evidence type="ECO:0000313" key="2">
    <source>
        <dbReference type="Proteomes" id="UP001225042"/>
    </source>
</evidence>
<organism evidence="1 2">
    <name type="scientific">Enterobacter soli</name>
    <dbReference type="NCBI Taxonomy" id="885040"/>
    <lineage>
        <taxon>Bacteria</taxon>
        <taxon>Pseudomonadati</taxon>
        <taxon>Pseudomonadota</taxon>
        <taxon>Gammaproteobacteria</taxon>
        <taxon>Enterobacterales</taxon>
        <taxon>Enterobacteriaceae</taxon>
        <taxon>Enterobacter</taxon>
    </lineage>
</organism>
<evidence type="ECO:0000313" key="1">
    <source>
        <dbReference type="EMBL" id="MDQ2257300.1"/>
    </source>
</evidence>
<dbReference type="EMBL" id="JAVDKS010000005">
    <property type="protein sequence ID" value="MDQ2257300.1"/>
    <property type="molecule type" value="Genomic_DNA"/>
</dbReference>
<reference evidence="1 2" key="1">
    <citation type="submission" date="2023-08" db="EMBL/GenBank/DDBJ databases">
        <authorList>
            <person name="Dale J."/>
        </authorList>
    </citation>
    <scope>NUCLEOTIDE SEQUENCE [LARGE SCALE GENOMIC DNA]</scope>
    <source>
        <strain evidence="1 2">2023EL-00788</strain>
    </source>
</reference>
<dbReference type="AlphaFoldDB" id="A0AAW8H9P7"/>
<keyword evidence="2" id="KW-1185">Reference proteome</keyword>
<accession>A0AAW8H9P7</accession>
<proteinExistence type="predicted"/>
<comment type="caution">
    <text evidence="1">The sequence shown here is derived from an EMBL/GenBank/DDBJ whole genome shotgun (WGS) entry which is preliminary data.</text>
</comment>
<sequence>MMLKTYAVSTSAAMKRLNKVFLKKGQKVHKIRDKRAQDVLGKYCIKDIMTGDIISFSSQLTDWLKEEWLLGYEEFVTDENTNMDGYQQCTGQ</sequence>